<gene>
    <name evidence="2" type="ORF">CDV36_014909</name>
</gene>
<keyword evidence="3" id="KW-1185">Reference proteome</keyword>
<reference evidence="2 3" key="1">
    <citation type="submission" date="2017-06" db="EMBL/GenBank/DDBJ databases">
        <title>Comparative genomic analysis of Ambrosia Fusariam Clade fungi.</title>
        <authorList>
            <person name="Stajich J.E."/>
            <person name="Carrillo J."/>
            <person name="Kijimoto T."/>
            <person name="Eskalen A."/>
            <person name="O'Donnell K."/>
            <person name="Kasson M."/>
        </authorList>
    </citation>
    <scope>NUCLEOTIDE SEQUENCE [LARGE SCALE GENOMIC DNA]</scope>
    <source>
        <strain evidence="2">UCR3666</strain>
    </source>
</reference>
<accession>A0A3M2RF43</accession>
<feature type="region of interest" description="Disordered" evidence="1">
    <location>
        <begin position="418"/>
        <end position="441"/>
    </location>
</feature>
<evidence type="ECO:0000256" key="1">
    <source>
        <dbReference type="SAM" id="MobiDB-lite"/>
    </source>
</evidence>
<dbReference type="OrthoDB" id="10434871at2759"/>
<proteinExistence type="predicted"/>
<evidence type="ECO:0000313" key="2">
    <source>
        <dbReference type="EMBL" id="RMJ03565.1"/>
    </source>
</evidence>
<dbReference type="AlphaFoldDB" id="A0A3M2RF43"/>
<feature type="region of interest" description="Disordered" evidence="1">
    <location>
        <begin position="322"/>
        <end position="400"/>
    </location>
</feature>
<sequence length="441" mass="49226">MPRTTRTSAEALGLEPEGVQRRHQDVVVRKTTPRETKQAADLTDGRIQEYQQKLRQRQRLLSGLEANSPDFDFKHNETPAMISHNVAKELAPLIKKDGKPIIDAEPIITKWLEVPRSFSITWTYMKTRAIELNQLAQDKQGKARIDALGQLELGKSKAAKRIPTETMPVDTAADETTTSNEAVLGQHSENAPPQPASQTWWDDGEFVASELDLDDDFSLGGEGHALFSQSNLQHDLYSPPIPCFERCESEVEPRRVGGWKPVTEAVPPTNMFTWNSARDIEATIPDPKPTSHLKEGLTISRENHRDDLGELSAVLNRQLRDGFEPREHETPPCLGSSAFANGDMGQSTRPLRVSPESNGYLSHTSPPTSIQSPVLEDSPNPTPVEGPASGASGTTDRREKRRLVGEWYQWWLQRHREKYGAGSRQSGYKPLSEDSCEKNRG</sequence>
<protein>
    <submittedName>
        <fullName evidence="2">Uncharacterized protein</fullName>
    </submittedName>
</protein>
<feature type="compositionally biased region" description="Basic and acidic residues" evidence="1">
    <location>
        <begin position="431"/>
        <end position="441"/>
    </location>
</feature>
<name>A0A3M2RF43_9HYPO</name>
<evidence type="ECO:0000313" key="3">
    <source>
        <dbReference type="Proteomes" id="UP000277212"/>
    </source>
</evidence>
<organism evidence="2 3">
    <name type="scientific">Fusarium kuroshium</name>
    <dbReference type="NCBI Taxonomy" id="2010991"/>
    <lineage>
        <taxon>Eukaryota</taxon>
        <taxon>Fungi</taxon>
        <taxon>Dikarya</taxon>
        <taxon>Ascomycota</taxon>
        <taxon>Pezizomycotina</taxon>
        <taxon>Sordariomycetes</taxon>
        <taxon>Hypocreomycetidae</taxon>
        <taxon>Hypocreales</taxon>
        <taxon>Nectriaceae</taxon>
        <taxon>Fusarium</taxon>
        <taxon>Fusarium solani species complex</taxon>
    </lineage>
</organism>
<feature type="region of interest" description="Disordered" evidence="1">
    <location>
        <begin position="1"/>
        <end position="40"/>
    </location>
</feature>
<feature type="compositionally biased region" description="Polar residues" evidence="1">
    <location>
        <begin position="344"/>
        <end position="372"/>
    </location>
</feature>
<feature type="compositionally biased region" description="Basic and acidic residues" evidence="1">
    <location>
        <begin position="18"/>
        <end position="40"/>
    </location>
</feature>
<comment type="caution">
    <text evidence="2">The sequence shown here is derived from an EMBL/GenBank/DDBJ whole genome shotgun (WGS) entry which is preliminary data.</text>
</comment>
<dbReference type="Proteomes" id="UP000277212">
    <property type="component" value="Unassembled WGS sequence"/>
</dbReference>
<dbReference type="EMBL" id="NKUJ01000505">
    <property type="protein sequence ID" value="RMJ03565.1"/>
    <property type="molecule type" value="Genomic_DNA"/>
</dbReference>